<evidence type="ECO:0000256" key="8">
    <source>
        <dbReference type="ARBA" id="ARBA00022840"/>
    </source>
</evidence>
<keyword evidence="19" id="KW-1185">Reference proteome</keyword>
<keyword evidence="10 13" id="KW-0092">Biotin</keyword>
<comment type="caution">
    <text evidence="17">The sequence shown here is derived from an EMBL/GenBank/DDBJ whole genome shotgun (WGS) entry which is preliminary data.</text>
</comment>
<reference evidence="19" key="2">
    <citation type="journal article" date="2019" name="Int. J. Syst. Evol. Microbiol.">
        <title>The Global Catalogue of Microorganisms (GCM) 10K type strain sequencing project: providing services to taxonomists for standard genome sequencing and annotation.</title>
        <authorList>
            <consortium name="The Broad Institute Genomics Platform"/>
            <consortium name="The Broad Institute Genome Sequencing Center for Infectious Disease"/>
            <person name="Wu L."/>
            <person name="Ma J."/>
        </authorList>
    </citation>
    <scope>NUCLEOTIDE SEQUENCE [LARGE SCALE GENOMIC DNA]</scope>
    <source>
        <strain evidence="19">CGMCC 1.15644</strain>
    </source>
</reference>
<dbReference type="GO" id="GO:2001295">
    <property type="term" value="P:malonyl-CoA biosynthetic process"/>
    <property type="evidence" value="ECO:0007669"/>
    <property type="project" value="UniProtKB-UniPathway"/>
</dbReference>
<keyword evidence="5 13" id="KW-0436">Ligase</keyword>
<feature type="domain" description="ATP-grasp" evidence="14">
    <location>
        <begin position="133"/>
        <end position="330"/>
    </location>
</feature>
<evidence type="ECO:0000256" key="2">
    <source>
        <dbReference type="ARBA" id="ARBA00004956"/>
    </source>
</evidence>
<protein>
    <recommendedName>
        <fullName evidence="4 13">Biotin carboxylase</fullName>
        <ecNumber evidence="4 13">6.3.4.14</ecNumber>
    </recommendedName>
    <alternativeName>
        <fullName evidence="13">Acetyl-coenzyme A carboxylase biotin carboxylase subunit A</fullName>
    </alternativeName>
</protein>
<evidence type="ECO:0000313" key="19">
    <source>
        <dbReference type="Proteomes" id="UP000622648"/>
    </source>
</evidence>
<dbReference type="Proteomes" id="UP000295684">
    <property type="component" value="Unassembled WGS sequence"/>
</dbReference>
<keyword evidence="13" id="KW-0444">Lipid biosynthesis</keyword>
<gene>
    <name evidence="16" type="primary">accC</name>
    <name evidence="17" type="ORF">EV200_102614</name>
    <name evidence="16" type="ORF">GCM10011413_21570</name>
</gene>
<dbReference type="FunFam" id="3.40.50.20:FF:000010">
    <property type="entry name" value="Propionyl-CoA carboxylase subunit alpha"/>
    <property type="match status" value="1"/>
</dbReference>
<dbReference type="InterPro" id="IPR005479">
    <property type="entry name" value="CPAse_ATP-bd"/>
</dbReference>
<keyword evidence="13" id="KW-0276">Fatty acid metabolism</keyword>
<evidence type="ECO:0000256" key="9">
    <source>
        <dbReference type="ARBA" id="ARBA00022842"/>
    </source>
</evidence>
<comment type="function">
    <text evidence="1 13">This protein is a component of the acetyl coenzyme A carboxylase complex; first, biotin carboxylase catalyzes the carboxylation of the carrier protein and then the transcarboxylase transfers the carboxyl group to form malonyl-CoA.</text>
</comment>
<dbReference type="InterPro" id="IPR011761">
    <property type="entry name" value="ATP-grasp"/>
</dbReference>
<organism evidence="17 18">
    <name type="scientific">Pedobacter psychrotolerans</name>
    <dbReference type="NCBI Taxonomy" id="1843235"/>
    <lineage>
        <taxon>Bacteria</taxon>
        <taxon>Pseudomonadati</taxon>
        <taxon>Bacteroidota</taxon>
        <taxon>Sphingobacteriia</taxon>
        <taxon>Sphingobacteriales</taxon>
        <taxon>Sphingobacteriaceae</taxon>
        <taxon>Pedobacter</taxon>
    </lineage>
</organism>
<evidence type="ECO:0000256" key="3">
    <source>
        <dbReference type="ARBA" id="ARBA00011750"/>
    </source>
</evidence>
<keyword evidence="13" id="KW-0443">Lipid metabolism</keyword>
<proteinExistence type="predicted"/>
<feature type="domain" description="Biotin carboxylation" evidence="15">
    <location>
        <begin position="14"/>
        <end position="457"/>
    </location>
</feature>
<keyword evidence="8 12" id="KW-0067">ATP-binding</keyword>
<dbReference type="PROSITE" id="PS50975">
    <property type="entry name" value="ATP_GRASP"/>
    <property type="match status" value="1"/>
</dbReference>
<comment type="catalytic activity">
    <reaction evidence="11 13">
        <text>N(6)-biotinyl-L-lysyl-[protein] + hydrogencarbonate + ATP = N(6)-carboxybiotinyl-L-lysyl-[protein] + ADP + phosphate + H(+)</text>
        <dbReference type="Rhea" id="RHEA:13501"/>
        <dbReference type="Rhea" id="RHEA-COMP:10505"/>
        <dbReference type="Rhea" id="RHEA-COMP:10506"/>
        <dbReference type="ChEBI" id="CHEBI:15378"/>
        <dbReference type="ChEBI" id="CHEBI:17544"/>
        <dbReference type="ChEBI" id="CHEBI:30616"/>
        <dbReference type="ChEBI" id="CHEBI:43474"/>
        <dbReference type="ChEBI" id="CHEBI:83144"/>
        <dbReference type="ChEBI" id="CHEBI:83145"/>
        <dbReference type="ChEBI" id="CHEBI:456216"/>
        <dbReference type="EC" id="6.3.4.14"/>
    </reaction>
</comment>
<dbReference type="Pfam" id="PF02785">
    <property type="entry name" value="Biotin_carb_C"/>
    <property type="match status" value="1"/>
</dbReference>
<dbReference type="InterPro" id="IPR005481">
    <property type="entry name" value="BC-like_N"/>
</dbReference>
<evidence type="ECO:0000256" key="13">
    <source>
        <dbReference type="RuleBase" id="RU365063"/>
    </source>
</evidence>
<dbReference type="EMBL" id="BMJO01000003">
    <property type="protein sequence ID" value="GGE54893.1"/>
    <property type="molecule type" value="Genomic_DNA"/>
</dbReference>
<evidence type="ECO:0000313" key="16">
    <source>
        <dbReference type="EMBL" id="GGE54893.1"/>
    </source>
</evidence>
<reference evidence="17 18" key="3">
    <citation type="submission" date="2019-03" db="EMBL/GenBank/DDBJ databases">
        <title>Genomic Encyclopedia of Type Strains, Phase IV (KMG-IV): sequencing the most valuable type-strain genomes for metagenomic binning, comparative biology and taxonomic classification.</title>
        <authorList>
            <person name="Goeker M."/>
        </authorList>
    </citation>
    <scope>NUCLEOTIDE SEQUENCE [LARGE SCALE GENOMIC DNA]</scope>
    <source>
        <strain evidence="17 18">DSM 103236</strain>
    </source>
</reference>
<comment type="pathway">
    <text evidence="2 13">Lipid metabolism; malonyl-CoA biosynthesis; malonyl-CoA from acetyl-CoA: step 1/1.</text>
</comment>
<keyword evidence="7 12" id="KW-0547">Nucleotide-binding</keyword>
<reference evidence="16" key="1">
    <citation type="journal article" date="2014" name="Int. J. Syst. Evol. Microbiol.">
        <title>Complete genome of a new Firmicutes species belonging to the dominant human colonic microbiota ('Ruminococcus bicirculans') reveals two chromosomes and a selective capacity to utilize plant glucans.</title>
        <authorList>
            <consortium name="NISC Comparative Sequencing Program"/>
            <person name="Wegmann U."/>
            <person name="Louis P."/>
            <person name="Goesmann A."/>
            <person name="Henrissat B."/>
            <person name="Duncan S.H."/>
            <person name="Flint H.J."/>
        </authorList>
    </citation>
    <scope>NUCLEOTIDE SEQUENCE</scope>
    <source>
        <strain evidence="16">CGMCC 1.15644</strain>
    </source>
</reference>
<dbReference type="SMART" id="SM00878">
    <property type="entry name" value="Biotin_carb_C"/>
    <property type="match status" value="1"/>
</dbReference>
<dbReference type="InterPro" id="IPR011764">
    <property type="entry name" value="Biotin_carboxylation_dom"/>
</dbReference>
<dbReference type="GO" id="GO:0004075">
    <property type="term" value="F:biotin carboxylase activity"/>
    <property type="evidence" value="ECO:0007669"/>
    <property type="project" value="UniProtKB-EC"/>
</dbReference>
<evidence type="ECO:0000259" key="15">
    <source>
        <dbReference type="PROSITE" id="PS50979"/>
    </source>
</evidence>
<dbReference type="NCBIfam" id="NF006367">
    <property type="entry name" value="PRK08591.1"/>
    <property type="match status" value="1"/>
</dbReference>
<dbReference type="NCBIfam" id="TIGR00514">
    <property type="entry name" value="accC"/>
    <property type="match status" value="1"/>
</dbReference>
<dbReference type="PROSITE" id="PS00866">
    <property type="entry name" value="CPSASE_1"/>
    <property type="match status" value="1"/>
</dbReference>
<dbReference type="Pfam" id="PF02786">
    <property type="entry name" value="CPSase_L_D2"/>
    <property type="match status" value="1"/>
</dbReference>
<evidence type="ECO:0000313" key="17">
    <source>
        <dbReference type="EMBL" id="TCO29192.1"/>
    </source>
</evidence>
<dbReference type="InterPro" id="IPR016185">
    <property type="entry name" value="PreATP-grasp_dom_sf"/>
</dbReference>
<evidence type="ECO:0000256" key="5">
    <source>
        <dbReference type="ARBA" id="ARBA00022598"/>
    </source>
</evidence>
<accession>A0A4R2HIY0</accession>
<dbReference type="GO" id="GO:0005524">
    <property type="term" value="F:ATP binding"/>
    <property type="evidence" value="ECO:0007669"/>
    <property type="project" value="UniProtKB-UniRule"/>
</dbReference>
<reference evidence="16" key="4">
    <citation type="submission" date="2024-05" db="EMBL/GenBank/DDBJ databases">
        <authorList>
            <person name="Sun Q."/>
            <person name="Zhou Y."/>
        </authorList>
    </citation>
    <scope>NUCLEOTIDE SEQUENCE</scope>
    <source>
        <strain evidence="16">CGMCC 1.15644</strain>
    </source>
</reference>
<dbReference type="PROSITE" id="PS00867">
    <property type="entry name" value="CPSASE_2"/>
    <property type="match status" value="1"/>
</dbReference>
<evidence type="ECO:0000256" key="10">
    <source>
        <dbReference type="ARBA" id="ARBA00023267"/>
    </source>
</evidence>
<dbReference type="InterPro" id="IPR011054">
    <property type="entry name" value="Rudment_hybrid_motif"/>
</dbReference>
<dbReference type="UniPathway" id="UPA00655">
    <property type="reaction ID" value="UER00711"/>
</dbReference>
<evidence type="ECO:0000256" key="11">
    <source>
        <dbReference type="ARBA" id="ARBA00048600"/>
    </source>
</evidence>
<evidence type="ECO:0000259" key="14">
    <source>
        <dbReference type="PROSITE" id="PS50975"/>
    </source>
</evidence>
<dbReference type="GO" id="GO:0006633">
    <property type="term" value="P:fatty acid biosynthetic process"/>
    <property type="evidence" value="ECO:0007669"/>
    <property type="project" value="UniProtKB-KW"/>
</dbReference>
<evidence type="ECO:0000256" key="7">
    <source>
        <dbReference type="ARBA" id="ARBA00022741"/>
    </source>
</evidence>
<dbReference type="SUPFAM" id="SSF52440">
    <property type="entry name" value="PreATP-grasp domain"/>
    <property type="match status" value="1"/>
</dbReference>
<dbReference type="AlphaFoldDB" id="A0A4R2HIY0"/>
<keyword evidence="9" id="KW-0460">Magnesium</keyword>
<evidence type="ECO:0000256" key="1">
    <source>
        <dbReference type="ARBA" id="ARBA00003761"/>
    </source>
</evidence>
<dbReference type="SUPFAM" id="SSF56059">
    <property type="entry name" value="Glutathione synthetase ATP-binding domain-like"/>
    <property type="match status" value="1"/>
</dbReference>
<comment type="subunit">
    <text evidence="3 13">Acetyl-CoA carboxylase is a heterohexamer of biotin carboxyl carrier protein, biotin carboxylase and the two subunits of carboxyl transferase in a 2:2 complex.</text>
</comment>
<dbReference type="Pfam" id="PF00289">
    <property type="entry name" value="Biotin_carb_N"/>
    <property type="match status" value="1"/>
</dbReference>
<keyword evidence="13" id="KW-0275">Fatty acid biosynthesis</keyword>
<dbReference type="SUPFAM" id="SSF51246">
    <property type="entry name" value="Rudiment single hybrid motif"/>
    <property type="match status" value="1"/>
</dbReference>
<evidence type="ECO:0000256" key="4">
    <source>
        <dbReference type="ARBA" id="ARBA00013263"/>
    </source>
</evidence>
<dbReference type="InterPro" id="IPR004549">
    <property type="entry name" value="Acetyl_CoA_COase_biotin_COase"/>
</dbReference>
<dbReference type="EMBL" id="SLWO01000002">
    <property type="protein sequence ID" value="TCO29192.1"/>
    <property type="molecule type" value="Genomic_DNA"/>
</dbReference>
<dbReference type="InterPro" id="IPR051602">
    <property type="entry name" value="ACC_Biotin_Carboxylase"/>
</dbReference>
<name>A0A4R2HIY0_9SPHI</name>
<dbReference type="Gene3D" id="3.30.470.20">
    <property type="entry name" value="ATP-grasp fold, B domain"/>
    <property type="match status" value="1"/>
</dbReference>
<dbReference type="EC" id="6.3.4.14" evidence="4 13"/>
<evidence type="ECO:0000256" key="6">
    <source>
        <dbReference type="ARBA" id="ARBA00022723"/>
    </source>
</evidence>
<dbReference type="GO" id="GO:0046872">
    <property type="term" value="F:metal ion binding"/>
    <property type="evidence" value="ECO:0007669"/>
    <property type="project" value="UniProtKB-KW"/>
</dbReference>
<evidence type="ECO:0000313" key="18">
    <source>
        <dbReference type="Proteomes" id="UP000295684"/>
    </source>
</evidence>
<dbReference type="FunFam" id="3.30.1490.20:FF:000018">
    <property type="entry name" value="Biotin carboxylase"/>
    <property type="match status" value="1"/>
</dbReference>
<sequence length="459" mass="51125">MTIILKQRRKGKIMFKKILIANRGEIALRIIRTCKEMGIKTVAVYSTADRESLHVRFADEAVCIGPPPSKDSYLNIPNIISAAELTNADAIHPGYGFLSENAKFSNICREYNIKFIGATPEQINGMGDKASAKETMKIAGVPTIPGSEGLLTSVKEGIAIANEMGYPIILKATAGGGGRGMRVVWKDEDFENAWDSARQESGAAFGNDGLYLEKYIEDPRHIEIQIIGDQYGKACHLSERDCSIQRRHQKLVEESPSPFMTDELRVRMGEAAIKGAQAVNYEGAGTIEFLVDKHRNFYFMEMNTRIQVEHPVTEEVINFDLIKEQIKVAAGIPISGKNYFPNMHAIECRINAEDPANNFRPSPGRITNFHSPGGHGVRVDTHVYAGYSIPSNYDSMIAKLICVAQTREEAICTMERALGEFVIEGIKTTIPFHLQLMKDPNFRAGNFTTKFMETFEFSE</sequence>
<dbReference type="PANTHER" id="PTHR48095:SF2">
    <property type="entry name" value="BIOTIN CARBOXYLASE, CHLOROPLASTIC"/>
    <property type="match status" value="1"/>
</dbReference>
<evidence type="ECO:0000256" key="12">
    <source>
        <dbReference type="PROSITE-ProRule" id="PRU00409"/>
    </source>
</evidence>
<dbReference type="Proteomes" id="UP000622648">
    <property type="component" value="Unassembled WGS sequence"/>
</dbReference>
<keyword evidence="6" id="KW-0479">Metal-binding</keyword>
<dbReference type="PROSITE" id="PS50979">
    <property type="entry name" value="BC"/>
    <property type="match status" value="1"/>
</dbReference>
<dbReference type="InterPro" id="IPR005482">
    <property type="entry name" value="Biotin_COase_C"/>
</dbReference>
<dbReference type="PANTHER" id="PTHR48095">
    <property type="entry name" value="PYRUVATE CARBOXYLASE SUBUNIT A"/>
    <property type="match status" value="1"/>
</dbReference>